<dbReference type="Proteomes" id="UP000054560">
    <property type="component" value="Unassembled WGS sequence"/>
</dbReference>
<dbReference type="Pfam" id="PF01734">
    <property type="entry name" value="Patatin"/>
    <property type="match status" value="1"/>
</dbReference>
<dbReference type="GO" id="GO:0016020">
    <property type="term" value="C:membrane"/>
    <property type="evidence" value="ECO:0007669"/>
    <property type="project" value="TreeGrafter"/>
</dbReference>
<keyword evidence="3" id="KW-1133">Transmembrane helix</keyword>
<dbReference type="GO" id="GO:0005737">
    <property type="term" value="C:cytoplasm"/>
    <property type="evidence" value="ECO:0007669"/>
    <property type="project" value="TreeGrafter"/>
</dbReference>
<feature type="short sequence motif" description="DGA/G" evidence="2">
    <location>
        <begin position="215"/>
        <end position="217"/>
    </location>
</feature>
<dbReference type="Gene3D" id="3.40.1090.10">
    <property type="entry name" value="Cytosolic phospholipase A2 catalytic domain"/>
    <property type="match status" value="1"/>
</dbReference>
<keyword evidence="6" id="KW-1185">Reference proteome</keyword>
<dbReference type="STRING" id="667725.A0A0L0FQH2"/>
<dbReference type="GO" id="GO:0019433">
    <property type="term" value="P:triglyceride catabolic process"/>
    <property type="evidence" value="ECO:0007669"/>
    <property type="project" value="TreeGrafter"/>
</dbReference>
<dbReference type="PANTHER" id="PTHR12406">
    <property type="entry name" value="CALCIUM-INDEPENDENT PHOSPHOLIPASE A2 IPLA2 -RELATED"/>
    <property type="match status" value="1"/>
</dbReference>
<dbReference type="InterPro" id="IPR002641">
    <property type="entry name" value="PNPLA_dom"/>
</dbReference>
<keyword evidence="2" id="KW-0378">Hydrolase</keyword>
<dbReference type="InterPro" id="IPR016035">
    <property type="entry name" value="Acyl_Trfase/lysoPLipase"/>
</dbReference>
<dbReference type="eggNOG" id="KOG3773">
    <property type="taxonomic scope" value="Eukaryota"/>
</dbReference>
<gene>
    <name evidence="5" type="ORF">SARC_08639</name>
</gene>
<dbReference type="PROSITE" id="PS51635">
    <property type="entry name" value="PNPLA"/>
    <property type="match status" value="1"/>
</dbReference>
<dbReference type="OrthoDB" id="197155at2759"/>
<evidence type="ECO:0000256" key="2">
    <source>
        <dbReference type="PROSITE-ProRule" id="PRU01161"/>
    </source>
</evidence>
<evidence type="ECO:0000313" key="5">
    <source>
        <dbReference type="EMBL" id="KNC78949.1"/>
    </source>
</evidence>
<keyword evidence="3" id="KW-0472">Membrane</keyword>
<accession>A0A0L0FQH2</accession>
<dbReference type="InterPro" id="IPR033562">
    <property type="entry name" value="PLPL"/>
</dbReference>
<feature type="transmembrane region" description="Helical" evidence="3">
    <location>
        <begin position="422"/>
        <end position="449"/>
    </location>
</feature>
<evidence type="ECO:0000256" key="3">
    <source>
        <dbReference type="SAM" id="Phobius"/>
    </source>
</evidence>
<evidence type="ECO:0000313" key="6">
    <source>
        <dbReference type="Proteomes" id="UP000054560"/>
    </source>
</evidence>
<feature type="short sequence motif" description="GXSXG" evidence="2">
    <location>
        <begin position="95"/>
        <end position="99"/>
    </location>
</feature>
<keyword evidence="2" id="KW-0442">Lipid degradation</keyword>
<evidence type="ECO:0000259" key="4">
    <source>
        <dbReference type="PROSITE" id="PS51635"/>
    </source>
</evidence>
<dbReference type="GO" id="GO:0004806">
    <property type="term" value="F:triacylglycerol lipase activity"/>
    <property type="evidence" value="ECO:0007669"/>
    <property type="project" value="TreeGrafter"/>
</dbReference>
<reference evidence="5 6" key="1">
    <citation type="submission" date="2011-02" db="EMBL/GenBank/DDBJ databases">
        <title>The Genome Sequence of Sphaeroforma arctica JP610.</title>
        <authorList>
            <consortium name="The Broad Institute Genome Sequencing Platform"/>
            <person name="Russ C."/>
            <person name="Cuomo C."/>
            <person name="Young S.K."/>
            <person name="Zeng Q."/>
            <person name="Gargeya S."/>
            <person name="Alvarado L."/>
            <person name="Berlin A."/>
            <person name="Chapman S.B."/>
            <person name="Chen Z."/>
            <person name="Freedman E."/>
            <person name="Gellesch M."/>
            <person name="Goldberg J."/>
            <person name="Griggs A."/>
            <person name="Gujja S."/>
            <person name="Heilman E."/>
            <person name="Heiman D."/>
            <person name="Howarth C."/>
            <person name="Mehta T."/>
            <person name="Neiman D."/>
            <person name="Pearson M."/>
            <person name="Roberts A."/>
            <person name="Saif S."/>
            <person name="Shea T."/>
            <person name="Shenoy N."/>
            <person name="Sisk P."/>
            <person name="Stolte C."/>
            <person name="Sykes S."/>
            <person name="White J."/>
            <person name="Yandava C."/>
            <person name="Burger G."/>
            <person name="Gray M.W."/>
            <person name="Holland P.W.H."/>
            <person name="King N."/>
            <person name="Lang F.B.F."/>
            <person name="Roger A.J."/>
            <person name="Ruiz-Trillo I."/>
            <person name="Haas B."/>
            <person name="Nusbaum C."/>
            <person name="Birren B."/>
        </authorList>
    </citation>
    <scope>NUCLEOTIDE SEQUENCE [LARGE SCALE GENOMIC DNA]</scope>
    <source>
        <strain evidence="5 6">JP610</strain>
    </source>
</reference>
<feature type="active site" description="Nucleophile" evidence="2">
    <location>
        <position position="97"/>
    </location>
</feature>
<dbReference type="RefSeq" id="XP_014152851.1">
    <property type="nucleotide sequence ID" value="XM_014297376.1"/>
</dbReference>
<proteinExistence type="predicted"/>
<sequence length="500" mass="56471">MVSESPVMFTDIHQQDDYNLSGKKNSARAMPQVVPGQRVKKRTDANLCRKHSLVQNKAPLTFSFSACGWLKLYHFGAVQALIEYGLNKNGARFAGASAGALAGVCLVIGSDMQYVKEVCMENLDEVRANPFNGLCIRYYLNRAIDKVVGEERYLKHKEALDAHAESAVTILPGCHGTRYSETRDYDHFKKVLLASCCAPPIAGFPFMLDGKLVIDGGIADFQPLVDDNSITINPLYFHNADIRPSQYVPVWWAAFPPTKEEYDRLFTLGYTDTIAWMNANGHKAPSGYVTPEWAVWEETSELSTIDVGEKLAPKVKAVETHRMDMYQDRIHKVIHKVEQLIGGCTRDNETIHMLDEQVQTAITHERHRHLHRTNQVHYHPGRGQVVKPCVTYLDKAIMYFSDAVDFLMLSFMYMWVKPIACILLYAELFLLAGGSFLYLVLMTLLIGIVDSKRRKRAFNRLADDLYSLSSVGTLAEAVVSPTTDVDRSLFKHSLVIRYMF</sequence>
<keyword evidence="1 2" id="KW-0443">Lipid metabolism</keyword>
<name>A0A0L0FQH2_9EUKA</name>
<feature type="domain" description="PNPLA" evidence="4">
    <location>
        <begin position="62"/>
        <end position="228"/>
    </location>
</feature>
<dbReference type="GO" id="GO:0005811">
    <property type="term" value="C:lipid droplet"/>
    <property type="evidence" value="ECO:0007669"/>
    <property type="project" value="TreeGrafter"/>
</dbReference>
<dbReference type="PANTHER" id="PTHR12406:SF42">
    <property type="entry name" value="PNPLA DOMAIN-CONTAINING PROTEIN"/>
    <property type="match status" value="1"/>
</dbReference>
<evidence type="ECO:0000256" key="1">
    <source>
        <dbReference type="ARBA" id="ARBA00023098"/>
    </source>
</evidence>
<dbReference type="GeneID" id="25909143"/>
<protein>
    <recommendedName>
        <fullName evidence="4">PNPLA domain-containing protein</fullName>
    </recommendedName>
</protein>
<organism evidence="5 6">
    <name type="scientific">Sphaeroforma arctica JP610</name>
    <dbReference type="NCBI Taxonomy" id="667725"/>
    <lineage>
        <taxon>Eukaryota</taxon>
        <taxon>Ichthyosporea</taxon>
        <taxon>Ichthyophonida</taxon>
        <taxon>Sphaeroforma</taxon>
    </lineage>
</organism>
<dbReference type="AlphaFoldDB" id="A0A0L0FQH2"/>
<keyword evidence="3" id="KW-0812">Transmembrane</keyword>
<dbReference type="GO" id="GO:0055088">
    <property type="term" value="P:lipid homeostasis"/>
    <property type="evidence" value="ECO:0007669"/>
    <property type="project" value="TreeGrafter"/>
</dbReference>
<dbReference type="SUPFAM" id="SSF52151">
    <property type="entry name" value="FabD/lysophospholipase-like"/>
    <property type="match status" value="1"/>
</dbReference>
<dbReference type="EMBL" id="KQ242391">
    <property type="protein sequence ID" value="KNC78949.1"/>
    <property type="molecule type" value="Genomic_DNA"/>
</dbReference>
<feature type="active site" description="Proton acceptor" evidence="2">
    <location>
        <position position="215"/>
    </location>
</feature>
<comment type="caution">
    <text evidence="2">Lacks conserved residue(s) required for the propagation of feature annotation.</text>
</comment>